<keyword evidence="3" id="KW-1185">Reference proteome</keyword>
<dbReference type="Proteomes" id="UP000619295">
    <property type="component" value="Unassembled WGS sequence"/>
</dbReference>
<reference evidence="2" key="1">
    <citation type="submission" date="2020-09" db="EMBL/GenBank/DDBJ databases">
        <title>Bosea spartocytisi sp. nov. a root nodule endophyte of Spartocytisus supranubius in the high mountain ecosystem fo the Teide National Park (Canary Islands, Spain).</title>
        <authorList>
            <person name="Pulido-Suarez L."/>
            <person name="Peix A."/>
            <person name="Igual J.M."/>
            <person name="Socas-Perez N."/>
            <person name="Velazquez E."/>
            <person name="Flores-Felix J.D."/>
            <person name="Leon-Barrios M."/>
        </authorList>
    </citation>
    <scope>NUCLEOTIDE SEQUENCE</scope>
    <source>
        <strain evidence="2">SSUT16</strain>
    </source>
</reference>
<keyword evidence="1" id="KW-0732">Signal</keyword>
<comment type="caution">
    <text evidence="2">The sequence shown here is derived from an EMBL/GenBank/DDBJ whole genome shotgun (WGS) entry which is preliminary data.</text>
</comment>
<evidence type="ECO:0000256" key="1">
    <source>
        <dbReference type="SAM" id="SignalP"/>
    </source>
</evidence>
<proteinExistence type="predicted"/>
<organism evidence="2 3">
    <name type="scientific">Bosea spartocytisi</name>
    <dbReference type="NCBI Taxonomy" id="2773451"/>
    <lineage>
        <taxon>Bacteria</taxon>
        <taxon>Pseudomonadati</taxon>
        <taxon>Pseudomonadota</taxon>
        <taxon>Alphaproteobacteria</taxon>
        <taxon>Hyphomicrobiales</taxon>
        <taxon>Boseaceae</taxon>
        <taxon>Bosea</taxon>
    </lineage>
</organism>
<evidence type="ECO:0008006" key="4">
    <source>
        <dbReference type="Google" id="ProtNLM"/>
    </source>
</evidence>
<name>A0A927HXE6_9HYPH</name>
<feature type="signal peptide" evidence="1">
    <location>
        <begin position="1"/>
        <end position="21"/>
    </location>
</feature>
<dbReference type="RefSeq" id="WP_156115986.1">
    <property type="nucleotide sequence ID" value="NZ_JACXWY010000003.1"/>
</dbReference>
<protein>
    <recommendedName>
        <fullName evidence="4">DUF1134 domain-containing protein</fullName>
    </recommendedName>
</protein>
<sequence length="147" mass="15220">MIRQTAVSLAAMMMLATPALAQQRNLGPSTGTVRIEQVQAGFIAGGEAGGGTLRYHGRSYPITVGGLGVGTVGASKTTASGTVYGLQRVGDFAGAYVQLKEGWAVGDQGRGTVWLRNDKGVTLRLATRRQGLQLSLGADGVLIGFKQ</sequence>
<feature type="chain" id="PRO_5037272852" description="DUF1134 domain-containing protein" evidence="1">
    <location>
        <begin position="22"/>
        <end position="147"/>
    </location>
</feature>
<dbReference type="AlphaFoldDB" id="A0A927HXE6"/>
<accession>A0A927HXE6</accession>
<evidence type="ECO:0000313" key="3">
    <source>
        <dbReference type="Proteomes" id="UP000619295"/>
    </source>
</evidence>
<dbReference type="EMBL" id="JACXWY010000003">
    <property type="protein sequence ID" value="MBD3845335.1"/>
    <property type="molecule type" value="Genomic_DNA"/>
</dbReference>
<evidence type="ECO:0000313" key="2">
    <source>
        <dbReference type="EMBL" id="MBD3845335.1"/>
    </source>
</evidence>
<gene>
    <name evidence="2" type="ORF">IED13_06480</name>
</gene>